<keyword evidence="3" id="KW-0378">Hydrolase</keyword>
<dbReference type="Pfam" id="PF07748">
    <property type="entry name" value="Glyco_hydro_38C"/>
    <property type="match status" value="1"/>
</dbReference>
<dbReference type="PANTHER" id="PTHR46017:SF1">
    <property type="entry name" value="ALPHA-MANNOSIDASE 2C1"/>
    <property type="match status" value="1"/>
</dbReference>
<dbReference type="Gene3D" id="2.60.40.2220">
    <property type="match status" value="1"/>
</dbReference>
<dbReference type="RefSeq" id="WP_349205521.1">
    <property type="nucleotide sequence ID" value="NZ_JBBMFN010000129.1"/>
</dbReference>
<dbReference type="InterPro" id="IPR000602">
    <property type="entry name" value="Glyco_hydro_38_N"/>
</dbReference>
<dbReference type="Pfam" id="PF17677">
    <property type="entry name" value="Glyco_hydro38C2"/>
    <property type="match status" value="1"/>
</dbReference>
<comment type="caution">
    <text evidence="7">The sequence shown here is derived from an EMBL/GenBank/DDBJ whole genome shotgun (WGS) entry which is preliminary data.</text>
</comment>
<dbReference type="Gene3D" id="3.20.110.10">
    <property type="entry name" value="Glycoside hydrolase 38, N terminal domain"/>
    <property type="match status" value="1"/>
</dbReference>
<dbReference type="InterPro" id="IPR028995">
    <property type="entry name" value="Glyco_hydro_57/38_cen_sf"/>
</dbReference>
<dbReference type="Pfam" id="PF01074">
    <property type="entry name" value="Glyco_hydro_38N"/>
    <property type="match status" value="1"/>
</dbReference>
<dbReference type="Gene3D" id="2.70.98.30">
    <property type="entry name" value="Golgi alpha-mannosidase II, domain 4"/>
    <property type="match status" value="1"/>
</dbReference>
<gene>
    <name evidence="7" type="ORF">WMO63_23580</name>
</gene>
<keyword evidence="5" id="KW-0175">Coiled coil</keyword>
<accession>A0ABV1F764</accession>
<keyword evidence="8" id="KW-1185">Reference proteome</keyword>
<name>A0ABV1F764_9BACI</name>
<dbReference type="Gene3D" id="1.20.1270.50">
    <property type="entry name" value="Glycoside hydrolase family 38, central domain"/>
    <property type="match status" value="1"/>
</dbReference>
<dbReference type="SMART" id="SM00872">
    <property type="entry name" value="Alpha-mann_mid"/>
    <property type="match status" value="1"/>
</dbReference>
<dbReference type="SUPFAM" id="SSF88713">
    <property type="entry name" value="Glycoside hydrolase/deacetylase"/>
    <property type="match status" value="1"/>
</dbReference>
<evidence type="ECO:0000313" key="7">
    <source>
        <dbReference type="EMBL" id="MEQ2468635.1"/>
    </source>
</evidence>
<dbReference type="CDD" id="cd10789">
    <property type="entry name" value="GH38N_AMII_ER_cytosolic"/>
    <property type="match status" value="1"/>
</dbReference>
<evidence type="ECO:0000256" key="1">
    <source>
        <dbReference type="ARBA" id="ARBA00009792"/>
    </source>
</evidence>
<dbReference type="InterPro" id="IPR037094">
    <property type="entry name" value="Glyco_hydro_38_cen_sf"/>
</dbReference>
<organism evidence="7 8">
    <name type="scientific">Niallia hominis</name>
    <dbReference type="NCBI Taxonomy" id="3133173"/>
    <lineage>
        <taxon>Bacteria</taxon>
        <taxon>Bacillati</taxon>
        <taxon>Bacillota</taxon>
        <taxon>Bacilli</taxon>
        <taxon>Bacillales</taxon>
        <taxon>Bacillaceae</taxon>
        <taxon>Niallia</taxon>
    </lineage>
</organism>
<evidence type="ECO:0000313" key="8">
    <source>
        <dbReference type="Proteomes" id="UP001465426"/>
    </source>
</evidence>
<dbReference type="Pfam" id="PF09261">
    <property type="entry name" value="Alpha-mann_mid"/>
    <property type="match status" value="1"/>
</dbReference>
<evidence type="ECO:0000259" key="6">
    <source>
        <dbReference type="SMART" id="SM00872"/>
    </source>
</evidence>
<comment type="similarity">
    <text evidence="1">Belongs to the glycosyl hydrolase 38 family.</text>
</comment>
<dbReference type="SUPFAM" id="SSF88688">
    <property type="entry name" value="Families 57/38 glycoside transferase middle domain"/>
    <property type="match status" value="1"/>
</dbReference>
<keyword evidence="4" id="KW-0326">Glycosidase</keyword>
<dbReference type="InterPro" id="IPR011682">
    <property type="entry name" value="Glyco_hydro_38_C"/>
</dbReference>
<keyword evidence="2" id="KW-0479">Metal-binding</keyword>
<dbReference type="InterPro" id="IPR027291">
    <property type="entry name" value="Glyco_hydro_38_N_sf"/>
</dbReference>
<dbReference type="InterPro" id="IPR011013">
    <property type="entry name" value="Gal_mutarotase_sf_dom"/>
</dbReference>
<feature type="domain" description="Glycoside hydrolase family 38 central" evidence="6">
    <location>
        <begin position="517"/>
        <end position="597"/>
    </location>
</feature>
<dbReference type="Proteomes" id="UP001465426">
    <property type="component" value="Unassembled WGS sequence"/>
</dbReference>
<evidence type="ECO:0000256" key="5">
    <source>
        <dbReference type="SAM" id="Coils"/>
    </source>
</evidence>
<dbReference type="SUPFAM" id="SSF74650">
    <property type="entry name" value="Galactose mutarotase-like"/>
    <property type="match status" value="1"/>
</dbReference>
<sequence length="1041" mass="121027">MFWTEKKLEARIKELDKYRYRDSIFLESFHIQLDEEGKIGARPPEDGEWTTINVGANWAGRDQYAWLKTEVAIPASWRDRKVLGYFDFGITDGGTNSGFESLLYVNQETYQGVDANHREVFLKKTHCGTNVSLIFRLWSGLEGGGIPQVQENKIKTAKIGWLDEATDDLYYTAKAVIQTIQILDNNRAEYQALLTSLNQAFMEIDWVEPGSAVFYESINKANNILNNALDKMEKQSAVTIHAIGHTHIDVAWLWRLKHTREKAARSFSTVLRLMEQYPEYIFMQSQPQLYAYIKEDYPEIYAQLKDRVAEDRWEPEGGMWLEPDCNLPSGESFVRQLLHGTRFLKEEFGVTSKYLWLPDVFGYSWSLPQILKQSGIETFMTTKISWNQYNRMPHDTFQWRGIDGTEILTHFVTTPYPNSRGWAYDYNGEMQADVVQGVWDNYKDKNITQDLLMSYGYGDGGGGVNRDMLEMRRRFDRIPGLPHVKSTKAGDYFEALHEKVNSTDEYVHTWDGELYLEFHRGTYTSQAYNKRSNRKKELLYRETELLSVLASVFTEDWSSYPQESLHKGWTILLRNQFHDIIPGSSIREVYEDSILEYEEAEKLAYEVQEKVSNSIVDKNAFQYTVMNDSSWTRSGIVEIPVKDGLEEGQWVSEQEKVLQAEKVNEKWLVQMKDVPSHGLANIAFISGNIGGQDKQSSFVINESGIESCFYKISWNEKGQLSRIFDKKAHREILKAKQTGNVLQVFEDKPLRWEAWDIDIFYQEKHKEISALENIEVVENNSLRAVIRFMWTYHHSKIVQELILYSENPRMDFKTEVDWHEQHQLLKVAFPVEIRSTQATYDIQFGNVQRPTHWNTSWDYAKFETVGHQWADLSEHGYGISLLNDCKYGYDIKDSTMRLSLIKSGTYPDYLQDQGAHTFTYSILPHEGDWREGRTVQEAWDLNQPLKGLEGKLKTTDFSLFKVASSHCLIDAVKKAEDDNKIIVRLHEFMGKRGMVELTSDSLIQSWRECNIMEQPIGDKQENAKLSFEIKPYEIKTFLVEI</sequence>
<evidence type="ECO:0000256" key="2">
    <source>
        <dbReference type="ARBA" id="ARBA00022723"/>
    </source>
</evidence>
<proteinExistence type="inferred from homology"/>
<dbReference type="EMBL" id="JBBMFN010000129">
    <property type="protein sequence ID" value="MEQ2468635.1"/>
    <property type="molecule type" value="Genomic_DNA"/>
</dbReference>
<dbReference type="InterPro" id="IPR015341">
    <property type="entry name" value="Glyco_hydro_38_cen"/>
</dbReference>
<reference evidence="7 8" key="1">
    <citation type="submission" date="2024-03" db="EMBL/GenBank/DDBJ databases">
        <title>Human intestinal bacterial collection.</title>
        <authorList>
            <person name="Pauvert C."/>
            <person name="Hitch T.C.A."/>
            <person name="Clavel T."/>
        </authorList>
    </citation>
    <scope>NUCLEOTIDE SEQUENCE [LARGE SCALE GENOMIC DNA]</scope>
    <source>
        <strain evidence="7 8">CLA-SR-H024</strain>
    </source>
</reference>
<feature type="coiled-coil region" evidence="5">
    <location>
        <begin position="180"/>
        <end position="235"/>
    </location>
</feature>
<evidence type="ECO:0000256" key="3">
    <source>
        <dbReference type="ARBA" id="ARBA00022801"/>
    </source>
</evidence>
<evidence type="ECO:0000256" key="4">
    <source>
        <dbReference type="ARBA" id="ARBA00023295"/>
    </source>
</evidence>
<dbReference type="InterPro" id="IPR041147">
    <property type="entry name" value="GH38_C"/>
</dbReference>
<dbReference type="PANTHER" id="PTHR46017">
    <property type="entry name" value="ALPHA-MANNOSIDASE 2C1"/>
    <property type="match status" value="1"/>
</dbReference>
<dbReference type="InterPro" id="IPR011330">
    <property type="entry name" value="Glyco_hydro/deAcase_b/a-brl"/>
</dbReference>
<protein>
    <submittedName>
        <fullName evidence="7">Alpha-mannosidase</fullName>
    </submittedName>
</protein>